<dbReference type="PANTHER" id="PTHR35936:SF25">
    <property type="entry name" value="ABC TRANSPORTER SUBSTRATE-BINDING PROTEIN"/>
    <property type="match status" value="1"/>
</dbReference>
<dbReference type="Proteomes" id="UP000269774">
    <property type="component" value="Unassembled WGS sequence"/>
</dbReference>
<evidence type="ECO:0000313" key="3">
    <source>
        <dbReference type="EMBL" id="RMH90686.1"/>
    </source>
</evidence>
<organism evidence="3 4">
    <name type="scientific">Stutzerimonas zhaodongensis</name>
    <dbReference type="NCBI Taxonomy" id="1176257"/>
    <lineage>
        <taxon>Bacteria</taxon>
        <taxon>Pseudomonadati</taxon>
        <taxon>Pseudomonadota</taxon>
        <taxon>Gammaproteobacteria</taxon>
        <taxon>Pseudomonadales</taxon>
        <taxon>Pseudomonadaceae</taxon>
        <taxon>Stutzerimonas</taxon>
    </lineage>
</organism>
<dbReference type="EMBL" id="RFFM01000002">
    <property type="protein sequence ID" value="RMH90686.1"/>
    <property type="molecule type" value="Genomic_DNA"/>
</dbReference>
<proteinExistence type="inferred from homology"/>
<feature type="chain" id="PRO_5018293342" evidence="2">
    <location>
        <begin position="20"/>
        <end position="253"/>
    </location>
</feature>
<evidence type="ECO:0000256" key="2">
    <source>
        <dbReference type="SAM" id="SignalP"/>
    </source>
</evidence>
<accession>A0A3M2HLU0</accession>
<protein>
    <submittedName>
        <fullName evidence="3">PAAT family amino acid ABC transporter substrate-binding protein</fullName>
    </submittedName>
</protein>
<sequence length="253" mass="28748">MQRLALLLMFALLPLMCGAQQRVEVWTYHLAPPFIVDENQGLSRDFVKLLNDDPGNKGRFRFELTRLARDRVDLELERKRPGVLLWATPSFFSAALANNGRWSRPLLMDQQVFVSLPDAPFDYTGPEALHGLVLGGVKGHNYRALNSDVERGRITRQDVQTDVENFAQLMSGRIDTLLISRSTLLYYLKHAQHKNLYVSDSPLYEFGRHLLVTDALEEAVSSFLAEFIEALPSNPEWQILLFRYGLKPMASGG</sequence>
<dbReference type="SUPFAM" id="SSF53850">
    <property type="entry name" value="Periplasmic binding protein-like II"/>
    <property type="match status" value="1"/>
</dbReference>
<keyword evidence="4" id="KW-1185">Reference proteome</keyword>
<feature type="signal peptide" evidence="2">
    <location>
        <begin position="1"/>
        <end position="19"/>
    </location>
</feature>
<evidence type="ECO:0000313" key="4">
    <source>
        <dbReference type="Proteomes" id="UP000269774"/>
    </source>
</evidence>
<comment type="similarity">
    <text evidence="1">Belongs to the bacterial solute-binding protein 3 family.</text>
</comment>
<dbReference type="AlphaFoldDB" id="A0A3M2HLU0"/>
<dbReference type="Gene3D" id="3.40.190.10">
    <property type="entry name" value="Periplasmic binding protein-like II"/>
    <property type="match status" value="2"/>
</dbReference>
<reference evidence="3 4" key="1">
    <citation type="submission" date="2018-10" db="EMBL/GenBank/DDBJ databases">
        <title>Pseudomonas zhaodongensis NEAU-ST5-21(T) genome.</title>
        <authorList>
            <person name="Peng J."/>
            <person name="Liu Z.-P."/>
        </authorList>
    </citation>
    <scope>NUCLEOTIDE SEQUENCE [LARGE SCALE GENOMIC DNA]</scope>
    <source>
        <strain evidence="3 4">NEAU-ST5-21</strain>
    </source>
</reference>
<dbReference type="OrthoDB" id="8585936at2"/>
<comment type="caution">
    <text evidence="3">The sequence shown here is derived from an EMBL/GenBank/DDBJ whole genome shotgun (WGS) entry which is preliminary data.</text>
</comment>
<evidence type="ECO:0000256" key="1">
    <source>
        <dbReference type="ARBA" id="ARBA00010333"/>
    </source>
</evidence>
<name>A0A3M2HLU0_9GAMM</name>
<dbReference type="RefSeq" id="WP_122166274.1">
    <property type="nucleotide sequence ID" value="NZ_CP180504.1"/>
</dbReference>
<gene>
    <name evidence="3" type="ORF">EA797_11490</name>
</gene>
<keyword evidence="2" id="KW-0732">Signal</keyword>
<dbReference type="PANTHER" id="PTHR35936">
    <property type="entry name" value="MEMBRANE-BOUND LYTIC MUREIN TRANSGLYCOSYLASE F"/>
    <property type="match status" value="1"/>
</dbReference>